<evidence type="ECO:0000256" key="3">
    <source>
        <dbReference type="HAMAP-Rule" id="MF_01077"/>
    </source>
</evidence>
<comment type="subcellular location">
    <subcellularLocation>
        <location evidence="3">Cytoplasm</location>
    </subcellularLocation>
</comment>
<evidence type="ECO:0000313" key="7">
    <source>
        <dbReference type="Proteomes" id="UP000190102"/>
    </source>
</evidence>
<comment type="function">
    <text evidence="3">Required for maturation of 30S ribosomal subunits.</text>
</comment>
<keyword evidence="7" id="KW-1185">Reference proteome</keyword>
<dbReference type="SUPFAM" id="SSF74942">
    <property type="entry name" value="YhbC-like, C-terminal domain"/>
    <property type="match status" value="1"/>
</dbReference>
<keyword evidence="2 3" id="KW-0690">Ribosome biogenesis</keyword>
<evidence type="ECO:0000256" key="1">
    <source>
        <dbReference type="ARBA" id="ARBA00022490"/>
    </source>
</evidence>
<dbReference type="Gene3D" id="3.30.300.70">
    <property type="entry name" value="RimP-like superfamily, N-terminal"/>
    <property type="match status" value="1"/>
</dbReference>
<dbReference type="InterPro" id="IPR028998">
    <property type="entry name" value="RimP_C"/>
</dbReference>
<gene>
    <name evidence="3" type="primary">rimP</name>
    <name evidence="6" type="ORF">SAMN02745119_02760</name>
</gene>
<dbReference type="GO" id="GO:0005829">
    <property type="term" value="C:cytosol"/>
    <property type="evidence" value="ECO:0007669"/>
    <property type="project" value="TreeGrafter"/>
</dbReference>
<protein>
    <recommendedName>
        <fullName evidence="3">Ribosome maturation factor RimP</fullName>
    </recommendedName>
</protein>
<reference evidence="7" key="1">
    <citation type="submission" date="2017-02" db="EMBL/GenBank/DDBJ databases">
        <authorList>
            <person name="Varghese N."/>
            <person name="Submissions S."/>
        </authorList>
    </citation>
    <scope>NUCLEOTIDE SEQUENCE [LARGE SCALE GENOMIC DNA]</scope>
    <source>
        <strain evidence="7">ATCC BAA-34</strain>
    </source>
</reference>
<proteinExistence type="inferred from homology"/>
<evidence type="ECO:0000259" key="5">
    <source>
        <dbReference type="Pfam" id="PF17384"/>
    </source>
</evidence>
<dbReference type="STRING" id="115783.SAMN02745119_02760"/>
<evidence type="ECO:0000313" key="6">
    <source>
        <dbReference type="EMBL" id="SKA12534.1"/>
    </source>
</evidence>
<dbReference type="PANTHER" id="PTHR33867">
    <property type="entry name" value="RIBOSOME MATURATION FACTOR RIMP"/>
    <property type="match status" value="1"/>
</dbReference>
<organism evidence="6 7">
    <name type="scientific">Trichlorobacter thiogenes</name>
    <dbReference type="NCBI Taxonomy" id="115783"/>
    <lineage>
        <taxon>Bacteria</taxon>
        <taxon>Pseudomonadati</taxon>
        <taxon>Thermodesulfobacteriota</taxon>
        <taxon>Desulfuromonadia</taxon>
        <taxon>Geobacterales</taxon>
        <taxon>Geobacteraceae</taxon>
        <taxon>Trichlorobacter</taxon>
    </lineage>
</organism>
<dbReference type="Pfam" id="PF02576">
    <property type="entry name" value="RimP_N"/>
    <property type="match status" value="1"/>
</dbReference>
<dbReference type="InterPro" id="IPR035956">
    <property type="entry name" value="RimP_N_sf"/>
</dbReference>
<keyword evidence="1 3" id="KW-0963">Cytoplasm</keyword>
<dbReference type="CDD" id="cd01734">
    <property type="entry name" value="YlxS_C"/>
    <property type="match status" value="1"/>
</dbReference>
<feature type="domain" description="Ribosome maturation factor RimP C-terminal" evidence="5">
    <location>
        <begin position="88"/>
        <end position="159"/>
    </location>
</feature>
<dbReference type="SUPFAM" id="SSF75420">
    <property type="entry name" value="YhbC-like, N-terminal domain"/>
    <property type="match status" value="1"/>
</dbReference>
<evidence type="ECO:0000256" key="2">
    <source>
        <dbReference type="ARBA" id="ARBA00022517"/>
    </source>
</evidence>
<name>A0A1T4R934_9BACT</name>
<dbReference type="OrthoDB" id="9805006at2"/>
<dbReference type="GO" id="GO:0000028">
    <property type="term" value="P:ribosomal small subunit assembly"/>
    <property type="evidence" value="ECO:0007669"/>
    <property type="project" value="TreeGrafter"/>
</dbReference>
<dbReference type="FunFam" id="3.30.300.70:FF:000001">
    <property type="entry name" value="Ribosome maturation factor RimP"/>
    <property type="match status" value="1"/>
</dbReference>
<feature type="domain" description="Ribosome maturation factor RimP N-terminal" evidence="4">
    <location>
        <begin position="14"/>
        <end position="85"/>
    </location>
</feature>
<dbReference type="RefSeq" id="WP_078790990.1">
    <property type="nucleotide sequence ID" value="NZ_FUWR01000018.1"/>
</dbReference>
<evidence type="ECO:0000259" key="4">
    <source>
        <dbReference type="Pfam" id="PF02576"/>
    </source>
</evidence>
<accession>A0A1T4R934</accession>
<dbReference type="EMBL" id="FUWR01000018">
    <property type="protein sequence ID" value="SKA12534.1"/>
    <property type="molecule type" value="Genomic_DNA"/>
</dbReference>
<dbReference type="Gene3D" id="2.30.30.180">
    <property type="entry name" value="Ribosome maturation factor RimP, C-terminal domain"/>
    <property type="match status" value="1"/>
</dbReference>
<dbReference type="Proteomes" id="UP000190102">
    <property type="component" value="Unassembled WGS sequence"/>
</dbReference>
<dbReference type="InterPro" id="IPR028989">
    <property type="entry name" value="RimP_N"/>
</dbReference>
<dbReference type="InterPro" id="IPR003728">
    <property type="entry name" value="Ribosome_maturation_RimP"/>
</dbReference>
<dbReference type="GO" id="GO:0006412">
    <property type="term" value="P:translation"/>
    <property type="evidence" value="ECO:0007669"/>
    <property type="project" value="TreeGrafter"/>
</dbReference>
<dbReference type="Pfam" id="PF17384">
    <property type="entry name" value="DUF150_C"/>
    <property type="match status" value="1"/>
</dbReference>
<sequence length="159" mass="17811">MAGVDPAKLVENLLHPILDSMGLELVELEFKKVGRGYLLQIFIDKPEGVNLDDCAEVSRELSVQLDVEDCIASRYTLEVSSPGLDRPLKKEQDFVRYAGRLAMVKTSELLKDEKGSPRKTFLGTIEGVEDGVVVIRLKEGPQARIPWDKIAKAHLEFEF</sequence>
<dbReference type="NCBIfam" id="NF011241">
    <property type="entry name" value="PRK14647.1"/>
    <property type="match status" value="1"/>
</dbReference>
<dbReference type="AlphaFoldDB" id="A0A1T4R934"/>
<dbReference type="HAMAP" id="MF_01077">
    <property type="entry name" value="RimP"/>
    <property type="match status" value="1"/>
</dbReference>
<dbReference type="PANTHER" id="PTHR33867:SF1">
    <property type="entry name" value="RIBOSOME MATURATION FACTOR RIMP"/>
    <property type="match status" value="1"/>
</dbReference>
<comment type="similarity">
    <text evidence="3">Belongs to the RimP family.</text>
</comment>
<dbReference type="InterPro" id="IPR036847">
    <property type="entry name" value="RimP_C_sf"/>
</dbReference>